<feature type="transmembrane region" description="Helical" evidence="8">
    <location>
        <begin position="230"/>
        <end position="251"/>
    </location>
</feature>
<accession>A0A9D3W6A3</accession>
<keyword evidence="8" id="KW-0150">Chloroplast</keyword>
<dbReference type="PANTHER" id="PTHR31187:SF13">
    <property type="entry name" value="ADP,ATP CARRIER PROTEIN 1, CHLOROPLASTIC"/>
    <property type="match status" value="1"/>
</dbReference>
<feature type="transmembrane region" description="Helical" evidence="8">
    <location>
        <begin position="400"/>
        <end position="418"/>
    </location>
</feature>
<dbReference type="Pfam" id="PF03219">
    <property type="entry name" value="TLC"/>
    <property type="match status" value="1"/>
</dbReference>
<keyword evidence="3 8" id="KW-0812">Transmembrane</keyword>
<dbReference type="OrthoDB" id="2190844at2759"/>
<evidence type="ECO:0000256" key="7">
    <source>
        <dbReference type="ARBA" id="ARBA00023136"/>
    </source>
</evidence>
<evidence type="ECO:0000313" key="11">
    <source>
        <dbReference type="Proteomes" id="UP000828251"/>
    </source>
</evidence>
<feature type="transmembrane region" description="Helical" evidence="8">
    <location>
        <begin position="263"/>
        <end position="282"/>
    </location>
</feature>
<keyword evidence="5 8" id="KW-0067">ATP-binding</keyword>
<feature type="region of interest" description="Disordered" evidence="9">
    <location>
        <begin position="592"/>
        <end position="621"/>
    </location>
</feature>
<feature type="transmembrane region" description="Helical" evidence="8">
    <location>
        <begin position="541"/>
        <end position="560"/>
    </location>
</feature>
<dbReference type="GO" id="GO:0031969">
    <property type="term" value="C:chloroplast membrane"/>
    <property type="evidence" value="ECO:0007669"/>
    <property type="project" value="UniProtKB-SubCell"/>
</dbReference>
<protein>
    <recommendedName>
        <fullName evidence="8">ADP,ATP carrier protein</fullName>
    </recommendedName>
</protein>
<feature type="transmembrane region" description="Helical" evidence="8">
    <location>
        <begin position="143"/>
        <end position="161"/>
    </location>
</feature>
<reference evidence="10 11" key="1">
    <citation type="journal article" date="2021" name="Plant Biotechnol. J.">
        <title>Multi-omics assisted identification of the key and species-specific regulatory components of drought-tolerant mechanisms in Gossypium stocksii.</title>
        <authorList>
            <person name="Yu D."/>
            <person name="Ke L."/>
            <person name="Zhang D."/>
            <person name="Wu Y."/>
            <person name="Sun Y."/>
            <person name="Mei J."/>
            <person name="Sun J."/>
            <person name="Sun Y."/>
        </authorList>
    </citation>
    <scope>NUCLEOTIDE SEQUENCE [LARGE SCALE GENOMIC DNA]</scope>
    <source>
        <strain evidence="11">cv. E1</strain>
        <tissue evidence="10">Leaf</tissue>
    </source>
</reference>
<dbReference type="SUPFAM" id="SSF103473">
    <property type="entry name" value="MFS general substrate transporter"/>
    <property type="match status" value="1"/>
</dbReference>
<feature type="transmembrane region" description="Helical" evidence="8">
    <location>
        <begin position="173"/>
        <end position="192"/>
    </location>
</feature>
<evidence type="ECO:0000256" key="1">
    <source>
        <dbReference type="ARBA" id="ARBA00004141"/>
    </source>
</evidence>
<evidence type="ECO:0000256" key="5">
    <source>
        <dbReference type="ARBA" id="ARBA00022840"/>
    </source>
</evidence>
<feature type="transmembrane region" description="Helical" evidence="8">
    <location>
        <begin position="456"/>
        <end position="477"/>
    </location>
</feature>
<evidence type="ECO:0000256" key="4">
    <source>
        <dbReference type="ARBA" id="ARBA00022741"/>
    </source>
</evidence>
<keyword evidence="8" id="KW-0934">Plastid</keyword>
<organism evidence="10 11">
    <name type="scientific">Gossypium stocksii</name>
    <dbReference type="NCBI Taxonomy" id="47602"/>
    <lineage>
        <taxon>Eukaryota</taxon>
        <taxon>Viridiplantae</taxon>
        <taxon>Streptophyta</taxon>
        <taxon>Embryophyta</taxon>
        <taxon>Tracheophyta</taxon>
        <taxon>Spermatophyta</taxon>
        <taxon>Magnoliopsida</taxon>
        <taxon>eudicotyledons</taxon>
        <taxon>Gunneridae</taxon>
        <taxon>Pentapetalae</taxon>
        <taxon>rosids</taxon>
        <taxon>malvids</taxon>
        <taxon>Malvales</taxon>
        <taxon>Malvaceae</taxon>
        <taxon>Malvoideae</taxon>
        <taxon>Gossypium</taxon>
    </lineage>
</organism>
<evidence type="ECO:0000256" key="9">
    <source>
        <dbReference type="SAM" id="MobiDB-lite"/>
    </source>
</evidence>
<feature type="transmembrane region" description="Helical" evidence="8">
    <location>
        <begin position="106"/>
        <end position="123"/>
    </location>
</feature>
<dbReference type="AlphaFoldDB" id="A0A9D3W6A3"/>
<keyword evidence="2 8" id="KW-0813">Transport</keyword>
<comment type="similarity">
    <text evidence="8">Belongs to the ADP/ATP translocase tlc family.</text>
</comment>
<feature type="transmembrane region" description="Helical" evidence="8">
    <location>
        <begin position="303"/>
        <end position="324"/>
    </location>
</feature>
<keyword evidence="11" id="KW-1185">Reference proteome</keyword>
<name>A0A9D3W6A3_9ROSI</name>
<feature type="transmembrane region" description="Helical" evidence="8">
    <location>
        <begin position="430"/>
        <end position="449"/>
    </location>
</feature>
<keyword evidence="6 8" id="KW-1133">Transmembrane helix</keyword>
<gene>
    <name evidence="10" type="ORF">J1N35_007537</name>
</gene>
<evidence type="ECO:0000313" key="10">
    <source>
        <dbReference type="EMBL" id="KAH1114159.1"/>
    </source>
</evidence>
<keyword evidence="7 8" id="KW-0472">Membrane</keyword>
<proteinExistence type="inferred from homology"/>
<dbReference type="NCBIfam" id="TIGR00769">
    <property type="entry name" value="AAA"/>
    <property type="match status" value="1"/>
</dbReference>
<evidence type="ECO:0000256" key="6">
    <source>
        <dbReference type="ARBA" id="ARBA00022989"/>
    </source>
</evidence>
<keyword evidence="4 8" id="KW-0547">Nucleotide-binding</keyword>
<evidence type="ECO:0000256" key="3">
    <source>
        <dbReference type="ARBA" id="ARBA00022692"/>
    </source>
</evidence>
<evidence type="ECO:0000256" key="2">
    <source>
        <dbReference type="ARBA" id="ARBA00022448"/>
    </source>
</evidence>
<dbReference type="PANTHER" id="PTHR31187">
    <property type="match status" value="1"/>
</dbReference>
<feature type="compositionally biased region" description="Polar residues" evidence="9">
    <location>
        <begin position="592"/>
        <end position="606"/>
    </location>
</feature>
<evidence type="ECO:0000256" key="8">
    <source>
        <dbReference type="RuleBase" id="RU363121"/>
    </source>
</evidence>
<dbReference type="Proteomes" id="UP000828251">
    <property type="component" value="Unassembled WGS sequence"/>
</dbReference>
<dbReference type="GO" id="GO:0005471">
    <property type="term" value="F:ATP:ADP antiporter activity"/>
    <property type="evidence" value="ECO:0007669"/>
    <property type="project" value="InterPro"/>
</dbReference>
<comment type="caution">
    <text evidence="10">The sequence shown here is derived from an EMBL/GenBank/DDBJ whole genome shotgun (WGS) entry which is preliminary data.</text>
</comment>
<dbReference type="EMBL" id="JAIQCV010000003">
    <property type="protein sequence ID" value="KAH1114159.1"/>
    <property type="molecule type" value="Genomic_DNA"/>
</dbReference>
<feature type="compositionally biased region" description="Low complexity" evidence="9">
    <location>
        <begin position="608"/>
        <end position="621"/>
    </location>
</feature>
<comment type="subcellular location">
    <subcellularLocation>
        <location evidence="1">Membrane</location>
        <topology evidence="1">Multi-pass membrane protein</topology>
    </subcellularLocation>
    <subcellularLocation>
        <location evidence="8">Plastid</location>
        <location evidence="8">Chloroplast membrane</location>
        <topology evidence="8">Multi-pass membrane protein</topology>
    </subcellularLocation>
</comment>
<sequence length="621" mass="67885">MEAVLQTRCLLSLPPNPTRVRVRSLLNPSQGLKQRLFASKPLGLSGLSLSYKEVPSFVAKPSGLSPKGKNFICKAEAAAATDGQPLFGETQKPKFLGIELVTLKKIIPLGLMFFCILFNYTILRDTKDVLVVTAKGSSAEIIPFLKTWVNLPMAIGFMLLYTKLANVLSKKALFYTVIVPFIAFFGAFGFMLYPLSNYIHPEALADKLLAVLGPRFLGPLAILRIWSFCLFYVMAELWGSVVISVLFWGFANQITTVDEAKRFYPLFGLGANIALIFSGRTVKYFSNLRKNLGPGVDGWAISLKGMMSIVVLMGLAICFLYWWVNKFVPLPTRSMKKKEKPKMGTMESLKFLVSSKYIRDLATLVVAYGISINLVEVTWKSKLKAQFPSPNEYSSFMGDFSTATGIATFTMMLLSQFIFDKYGWGSAAQITPTVLLLTGVGFFSLILFGDPLGPTLAKFGMTPLLAAVYVGAMQNIFSKSAKYSLFDPCKEMAYIPLDEDTKVKGKAAIDVVCNPLGKSGGALIQQFMILTFGSLASSTPYLGGILLVIVLAWLAAAKSLDTQFTALRQEEELEKEMERAAVKIPVVSETRNGTFAGGSLQNQAAGDSTGSTSETSTPSNI</sequence>
<dbReference type="GO" id="GO:0005524">
    <property type="term" value="F:ATP binding"/>
    <property type="evidence" value="ECO:0007669"/>
    <property type="project" value="UniProtKB-KW"/>
</dbReference>
<dbReference type="InterPro" id="IPR036259">
    <property type="entry name" value="MFS_trans_sf"/>
</dbReference>
<dbReference type="InterPro" id="IPR004667">
    <property type="entry name" value="ADP_ATP_car_bac_type"/>
</dbReference>